<evidence type="ECO:0000256" key="8">
    <source>
        <dbReference type="ARBA" id="ARBA00075111"/>
    </source>
</evidence>
<dbReference type="EMBL" id="CABWKQ010000005">
    <property type="protein sequence ID" value="VWX33761.1"/>
    <property type="molecule type" value="Genomic_DNA"/>
</dbReference>
<dbReference type="InterPro" id="IPR000873">
    <property type="entry name" value="AMP-dep_synth/lig_dom"/>
</dbReference>
<sequence>MFYDEALETMTHETRQQLQLNRLRETVRYAMERVPFYRKRFEEAGLDAVAFDQLEDIQKLPFTRKSDLRENYPFGLFAVKQEEVARIHASSGTSGKATVVGYTQEDLDDWAGAVARGLVMAGAKRTDLLHNAYGYGLFTGGLGLHAGAEKLGMTVVPVSGGNTDRQITLIEDFKPAGICGTPSYVLRLAERMEERGINPRTTGLRYGIFGAEPWSEEMRRTLEEKLNITALDIYGLSEIMGPGVAIECPAQQGLHIMDDLFITEVIDPSTGEPLPEGMVGELVFTSLKKKALPIIRYRTGDLASITRETCACGRTTTRMSRITGRTDDMMIIRGVNVFPSEIERVLLKQDGVTPHYQIHLVKRHGLDAIELHVELEEQTQQEAVMRTVCEAIKSECLISIEMICHPQYGVSRSEGKAERIVDRRTETSDKEPV</sequence>
<dbReference type="Proteomes" id="UP000439752">
    <property type="component" value="Unassembled WGS sequence"/>
</dbReference>
<keyword evidence="3 9" id="KW-0547">Nucleotide-binding</keyword>
<comment type="catalytic activity">
    <reaction evidence="9">
        <text>2-phenylacetate + ATP + CoA = phenylacetyl-CoA + AMP + diphosphate</text>
        <dbReference type="Rhea" id="RHEA:20956"/>
        <dbReference type="ChEBI" id="CHEBI:18401"/>
        <dbReference type="ChEBI" id="CHEBI:30616"/>
        <dbReference type="ChEBI" id="CHEBI:33019"/>
        <dbReference type="ChEBI" id="CHEBI:57287"/>
        <dbReference type="ChEBI" id="CHEBI:57390"/>
        <dbReference type="ChEBI" id="CHEBI:456215"/>
        <dbReference type="EC" id="6.2.1.30"/>
    </reaction>
</comment>
<evidence type="ECO:0000313" key="13">
    <source>
        <dbReference type="Proteomes" id="UP000439752"/>
    </source>
</evidence>
<dbReference type="CDD" id="cd05913">
    <property type="entry name" value="PaaK"/>
    <property type="match status" value="1"/>
</dbReference>
<keyword evidence="2 9" id="KW-0436">Ligase</keyword>
<dbReference type="PANTHER" id="PTHR43439:SF1">
    <property type="entry name" value="PHENYLACETATE-COENZYME A LIGASE"/>
    <property type="match status" value="1"/>
</dbReference>
<comment type="pathway">
    <text evidence="4 9">Aromatic compound metabolism; phenylacetate degradation.</text>
</comment>
<dbReference type="InterPro" id="IPR045851">
    <property type="entry name" value="AMP-bd_C_sf"/>
</dbReference>
<dbReference type="InterPro" id="IPR028154">
    <property type="entry name" value="AMP-dep_Lig_C"/>
</dbReference>
<evidence type="ECO:0000256" key="2">
    <source>
        <dbReference type="ARBA" id="ARBA00022598"/>
    </source>
</evidence>
<dbReference type="EC" id="6.2.1.30" evidence="6 9"/>
<dbReference type="PIRSF" id="PIRSF006444">
    <property type="entry name" value="PaaK"/>
    <property type="match status" value="1"/>
</dbReference>
<organism evidence="12 13">
    <name type="scientific">Exiguobacterium oxidotolerans</name>
    <dbReference type="NCBI Taxonomy" id="223958"/>
    <lineage>
        <taxon>Bacteria</taxon>
        <taxon>Bacillati</taxon>
        <taxon>Bacillota</taxon>
        <taxon>Bacilli</taxon>
        <taxon>Bacillales</taxon>
        <taxon>Bacillales Family XII. Incertae Sedis</taxon>
        <taxon>Exiguobacterium</taxon>
    </lineage>
</organism>
<evidence type="ECO:0000259" key="11">
    <source>
        <dbReference type="Pfam" id="PF14535"/>
    </source>
</evidence>
<proteinExistence type="inferred from homology"/>
<feature type="domain" description="AMP-dependent synthetase/ligase" evidence="10">
    <location>
        <begin position="79"/>
        <end position="284"/>
    </location>
</feature>
<dbReference type="PANTHER" id="PTHR43439">
    <property type="entry name" value="PHENYLACETATE-COENZYME A LIGASE"/>
    <property type="match status" value="1"/>
</dbReference>
<name>A0A653I444_9BACL</name>
<comment type="similarity">
    <text evidence="5 9">Belongs to the phenylacetyl-CoA ligase family.</text>
</comment>
<dbReference type="GO" id="GO:0047475">
    <property type="term" value="F:phenylacetate-CoA ligase activity"/>
    <property type="evidence" value="ECO:0007669"/>
    <property type="project" value="UniProtKB-EC"/>
</dbReference>
<accession>A0A653I444</accession>
<evidence type="ECO:0000256" key="3">
    <source>
        <dbReference type="ARBA" id="ARBA00022741"/>
    </source>
</evidence>
<dbReference type="Pfam" id="PF14535">
    <property type="entry name" value="AMP-binding_C_2"/>
    <property type="match status" value="1"/>
</dbReference>
<feature type="domain" description="AMP-dependent ligase C-terminal" evidence="11">
    <location>
        <begin position="334"/>
        <end position="424"/>
    </location>
</feature>
<evidence type="ECO:0000256" key="9">
    <source>
        <dbReference type="PIRNR" id="PIRNR006444"/>
    </source>
</evidence>
<dbReference type="Gene3D" id="3.30.300.30">
    <property type="match status" value="1"/>
</dbReference>
<evidence type="ECO:0000259" key="10">
    <source>
        <dbReference type="Pfam" id="PF00501"/>
    </source>
</evidence>
<comment type="function">
    <text evidence="9">Catalyzes the activation of phenylacetic acid (PA) to phenylacetyl-CoA (PA-CoA).</text>
</comment>
<evidence type="ECO:0000256" key="4">
    <source>
        <dbReference type="ARBA" id="ARBA00060591"/>
    </source>
</evidence>
<dbReference type="Pfam" id="PF00501">
    <property type="entry name" value="AMP-binding"/>
    <property type="match status" value="1"/>
</dbReference>
<dbReference type="InterPro" id="IPR051414">
    <property type="entry name" value="Adenylate-forming_Reductase"/>
</dbReference>
<comment type="subunit">
    <text evidence="1">Monomer.</text>
</comment>
<dbReference type="UniPathway" id="UPA00930"/>
<gene>
    <name evidence="12" type="primary">paaK</name>
    <name evidence="12" type="ORF">EXIGUO9Y_130059</name>
</gene>
<reference evidence="12 13" key="1">
    <citation type="submission" date="2019-10" db="EMBL/GenBank/DDBJ databases">
        <authorList>
            <person name="Karimi E."/>
        </authorList>
    </citation>
    <scope>NUCLEOTIDE SEQUENCE [LARGE SCALE GENOMIC DNA]</scope>
    <source>
        <strain evidence="12">Exiguobacterium sp. 9Y</strain>
    </source>
</reference>
<evidence type="ECO:0000313" key="12">
    <source>
        <dbReference type="EMBL" id="VWX33761.1"/>
    </source>
</evidence>
<dbReference type="AlphaFoldDB" id="A0A653I444"/>
<protein>
    <recommendedName>
        <fullName evidence="7 9">Phenylacetate-coenzyme A ligase</fullName>
        <ecNumber evidence="6 9">6.2.1.30</ecNumber>
    </recommendedName>
    <alternativeName>
        <fullName evidence="8 9">Phenylacetyl-CoA ligase</fullName>
    </alternativeName>
</protein>
<evidence type="ECO:0000256" key="1">
    <source>
        <dbReference type="ARBA" id="ARBA00011245"/>
    </source>
</evidence>
<dbReference type="GO" id="GO:0000166">
    <property type="term" value="F:nucleotide binding"/>
    <property type="evidence" value="ECO:0007669"/>
    <property type="project" value="UniProtKB-KW"/>
</dbReference>
<dbReference type="InterPro" id="IPR042099">
    <property type="entry name" value="ANL_N_sf"/>
</dbReference>
<evidence type="ECO:0000256" key="6">
    <source>
        <dbReference type="ARBA" id="ARBA00066629"/>
    </source>
</evidence>
<keyword evidence="13" id="KW-1185">Reference proteome</keyword>
<dbReference type="RefSeq" id="WP_159172826.1">
    <property type="nucleotide sequence ID" value="NZ_LR732308.1"/>
</dbReference>
<dbReference type="GO" id="GO:0010124">
    <property type="term" value="P:phenylacetate catabolic process"/>
    <property type="evidence" value="ECO:0007669"/>
    <property type="project" value="UniProtKB-UniRule"/>
</dbReference>
<dbReference type="Gene3D" id="3.40.50.12780">
    <property type="entry name" value="N-terminal domain of ligase-like"/>
    <property type="match status" value="1"/>
</dbReference>
<dbReference type="FunFam" id="3.40.50.12780:FF:000016">
    <property type="entry name" value="Phenylacetate-coenzyme A ligase"/>
    <property type="match status" value="1"/>
</dbReference>
<dbReference type="SUPFAM" id="SSF56801">
    <property type="entry name" value="Acetyl-CoA synthetase-like"/>
    <property type="match status" value="1"/>
</dbReference>
<evidence type="ECO:0000256" key="5">
    <source>
        <dbReference type="ARBA" id="ARBA00061566"/>
    </source>
</evidence>
<evidence type="ECO:0000256" key="7">
    <source>
        <dbReference type="ARBA" id="ARBA00068695"/>
    </source>
</evidence>
<dbReference type="InterPro" id="IPR011880">
    <property type="entry name" value="PA_CoA_ligase"/>
</dbReference>